<dbReference type="Pfam" id="PF13976">
    <property type="entry name" value="gag_pre-integrs"/>
    <property type="match status" value="1"/>
</dbReference>
<dbReference type="InterPro" id="IPR057670">
    <property type="entry name" value="SH3_retrovirus"/>
</dbReference>
<feature type="domain" description="Integrase catalytic" evidence="6">
    <location>
        <begin position="563"/>
        <end position="729"/>
    </location>
</feature>
<evidence type="ECO:0000256" key="1">
    <source>
        <dbReference type="ARBA" id="ARBA00022670"/>
    </source>
</evidence>
<organism evidence="7 8">
    <name type="scientific">Rubroshorea leprosula</name>
    <dbReference type="NCBI Taxonomy" id="152421"/>
    <lineage>
        <taxon>Eukaryota</taxon>
        <taxon>Viridiplantae</taxon>
        <taxon>Streptophyta</taxon>
        <taxon>Embryophyta</taxon>
        <taxon>Tracheophyta</taxon>
        <taxon>Spermatophyta</taxon>
        <taxon>Magnoliopsida</taxon>
        <taxon>eudicotyledons</taxon>
        <taxon>Gunneridae</taxon>
        <taxon>Pentapetalae</taxon>
        <taxon>rosids</taxon>
        <taxon>malvids</taxon>
        <taxon>Malvales</taxon>
        <taxon>Dipterocarpaceae</taxon>
        <taxon>Rubroshorea</taxon>
    </lineage>
</organism>
<protein>
    <recommendedName>
        <fullName evidence="6">Integrase catalytic domain-containing protein</fullName>
    </recommendedName>
</protein>
<dbReference type="GO" id="GO:0004190">
    <property type="term" value="F:aspartic-type endopeptidase activity"/>
    <property type="evidence" value="ECO:0007669"/>
    <property type="project" value="UniProtKB-KW"/>
</dbReference>
<evidence type="ECO:0000313" key="7">
    <source>
        <dbReference type="EMBL" id="GKV25737.1"/>
    </source>
</evidence>
<dbReference type="InterPro" id="IPR025724">
    <property type="entry name" value="GAG-pre-integrase_dom"/>
</dbReference>
<dbReference type="PANTHER" id="PTHR42648">
    <property type="entry name" value="TRANSPOSASE, PUTATIVE-RELATED"/>
    <property type="match status" value="1"/>
</dbReference>
<dbReference type="GO" id="GO:0046872">
    <property type="term" value="F:metal ion binding"/>
    <property type="evidence" value="ECO:0007669"/>
    <property type="project" value="UniProtKB-KW"/>
</dbReference>
<dbReference type="SUPFAM" id="SSF53098">
    <property type="entry name" value="Ribonuclease H-like"/>
    <property type="match status" value="1"/>
</dbReference>
<feature type="region of interest" description="Disordered" evidence="5">
    <location>
        <begin position="808"/>
        <end position="851"/>
    </location>
</feature>
<keyword evidence="2" id="KW-0479">Metal-binding</keyword>
<dbReference type="InterPro" id="IPR013103">
    <property type="entry name" value="RVT_2"/>
</dbReference>
<reference evidence="7 8" key="1">
    <citation type="journal article" date="2021" name="Commun. Biol.">
        <title>The genome of Shorea leprosula (Dipterocarpaceae) highlights the ecological relevance of drought in aseasonal tropical rainforests.</title>
        <authorList>
            <person name="Ng K.K.S."/>
            <person name="Kobayashi M.J."/>
            <person name="Fawcett J.A."/>
            <person name="Hatakeyama M."/>
            <person name="Paape T."/>
            <person name="Ng C.H."/>
            <person name="Ang C.C."/>
            <person name="Tnah L.H."/>
            <person name="Lee C.T."/>
            <person name="Nishiyama T."/>
            <person name="Sese J."/>
            <person name="O'Brien M.J."/>
            <person name="Copetti D."/>
            <person name="Mohd Noor M.I."/>
            <person name="Ong R.C."/>
            <person name="Putra M."/>
            <person name="Sireger I.Z."/>
            <person name="Indrioko S."/>
            <person name="Kosugi Y."/>
            <person name="Izuno A."/>
            <person name="Isagi Y."/>
            <person name="Lee S.L."/>
            <person name="Shimizu K.K."/>
        </authorList>
    </citation>
    <scope>NUCLEOTIDE SEQUENCE [LARGE SCALE GENOMIC DNA]</scope>
    <source>
        <strain evidence="7">214</strain>
    </source>
</reference>
<evidence type="ECO:0000259" key="6">
    <source>
        <dbReference type="PROSITE" id="PS50994"/>
    </source>
</evidence>
<dbReference type="Pfam" id="PF07727">
    <property type="entry name" value="RVT_2"/>
    <property type="match status" value="1"/>
</dbReference>
<dbReference type="InterPro" id="IPR012337">
    <property type="entry name" value="RNaseH-like_sf"/>
</dbReference>
<feature type="compositionally biased region" description="Low complexity" evidence="5">
    <location>
        <begin position="826"/>
        <end position="841"/>
    </location>
</feature>
<keyword evidence="4" id="KW-0378">Hydrolase</keyword>
<evidence type="ECO:0000256" key="2">
    <source>
        <dbReference type="ARBA" id="ARBA00022723"/>
    </source>
</evidence>
<keyword evidence="3" id="KW-0064">Aspartyl protease</keyword>
<evidence type="ECO:0000256" key="5">
    <source>
        <dbReference type="SAM" id="MobiDB-lite"/>
    </source>
</evidence>
<dbReference type="GO" id="GO:0015074">
    <property type="term" value="P:DNA integration"/>
    <property type="evidence" value="ECO:0007669"/>
    <property type="project" value="InterPro"/>
</dbReference>
<keyword evidence="1" id="KW-0645">Protease</keyword>
<gene>
    <name evidence="7" type="ORF">SLEP1_g35132</name>
</gene>
<evidence type="ECO:0000256" key="4">
    <source>
        <dbReference type="ARBA" id="ARBA00022801"/>
    </source>
</evidence>
<feature type="region of interest" description="Disordered" evidence="5">
    <location>
        <begin position="270"/>
        <end position="317"/>
    </location>
</feature>
<keyword evidence="8" id="KW-1185">Reference proteome</keyword>
<dbReference type="InterPro" id="IPR039537">
    <property type="entry name" value="Retrotran_Ty1/copia-like"/>
</dbReference>
<dbReference type="PANTHER" id="PTHR42648:SF18">
    <property type="entry name" value="RETROTRANSPOSON, UNCLASSIFIED-LIKE PROTEIN"/>
    <property type="match status" value="1"/>
</dbReference>
<name>A0AAV5KM96_9ROSI</name>
<dbReference type="CDD" id="cd09272">
    <property type="entry name" value="RNase_HI_RT_Ty1"/>
    <property type="match status" value="1"/>
</dbReference>
<evidence type="ECO:0000313" key="8">
    <source>
        <dbReference type="Proteomes" id="UP001054252"/>
    </source>
</evidence>
<dbReference type="InterPro" id="IPR054722">
    <property type="entry name" value="PolX-like_BBD"/>
</dbReference>
<proteinExistence type="predicted"/>
<dbReference type="Pfam" id="PF25597">
    <property type="entry name" value="SH3_retrovirus"/>
    <property type="match status" value="1"/>
</dbReference>
<dbReference type="Pfam" id="PF00665">
    <property type="entry name" value="rve"/>
    <property type="match status" value="1"/>
</dbReference>
<feature type="compositionally biased region" description="Basic residues" evidence="5">
    <location>
        <begin position="287"/>
        <end position="297"/>
    </location>
</feature>
<evidence type="ECO:0000256" key="3">
    <source>
        <dbReference type="ARBA" id="ARBA00022750"/>
    </source>
</evidence>
<dbReference type="PROSITE" id="PS50994">
    <property type="entry name" value="INTEGRASE"/>
    <property type="match status" value="1"/>
</dbReference>
<comment type="caution">
    <text evidence="7">The sequence shown here is derived from an EMBL/GenBank/DDBJ whole genome shotgun (WGS) entry which is preliminary data.</text>
</comment>
<dbReference type="Gene3D" id="3.30.420.10">
    <property type="entry name" value="Ribonuclease H-like superfamily/Ribonuclease H"/>
    <property type="match status" value="1"/>
</dbReference>
<dbReference type="Proteomes" id="UP001054252">
    <property type="component" value="Unassembled WGS sequence"/>
</dbReference>
<feature type="compositionally biased region" description="Acidic residues" evidence="5">
    <location>
        <begin position="810"/>
        <end position="823"/>
    </location>
</feature>
<dbReference type="InterPro" id="IPR036397">
    <property type="entry name" value="RNaseH_sf"/>
</dbReference>
<dbReference type="GO" id="GO:0003676">
    <property type="term" value="F:nucleic acid binding"/>
    <property type="evidence" value="ECO:0007669"/>
    <property type="project" value="InterPro"/>
</dbReference>
<accession>A0AAV5KM96</accession>
<sequence>MSGGIEQNQGDGRMVDSHGLVKDNGLIDVIGPGVSLTGMVEHCKSLRPNDIDLEGSARDKLRPLLKQRDLRSCSYFHHGQQFKFIEFVPILDLWDLVENGFAETEKSLAAEVKDLRKKDAKALLVLQQAVTDSIFPRIANATKSKEAWTILNQEFYGDDKVTIVKLQTLRKEFENLCMKVSESAQDFFSRVSVIINQLKTYGDQVDDCKVVEKVLRCLPFKFDHVVAAIKESKDFSVYSLNQLMGSLLAHEERMNKFAEKNMEQAFQTKVEISSQEKTDHRDSISRGKGRGGYRGRGRGQGGSSSTHQKYENGQRGNQKQNYKWKQCHFCKKHGHIEANCWEKAKQQANFVEEKEVEENLFLTSLIPNVSNSDLWFLDSGCSNHMTGVRSLFRNIDETVKLKVRLGDNKQVQIEGKGTIAIRTKSAIEKLIHDVYYIPNLAHNLLSVGQLVENGYLVEFHDGLCEIKCSKSDMSLAKIPMAKNKMFPLEISCLNDLALVANVKDDSKLWHMRYGHLHFNGLKLLSQKKMVYGLPSIIPIDDVCEGCVYGKQHINAFPVGKAWRAKEPLELVHVDICGPMRNLSLNKRKYFLLFTDDFSCMSWVFFLVQKSEALEKFQEFKAFAEKECGHEIKILRTDRGGEFLSNEFGSFCKQNGIKRQLTVRRTPEQNGVAERKNRTVVEMARSMLNEKKLPQTFWAEAVAIAVHILNISPTKAVRNMTRYEAWWKRKPNVSSLRVFGCISYAMIASNDRTKMDQKSEKCIFVGYSCESKGYRLYNPITKKLIIRRNVVFDENSAWEWNEGKIRHLSYEESESSEPQAEETEVGQQSSPTLSSPTRLPQSAPTPQPRRMFTRSMSGAILRKEKPLEQVYDLDTYALLVVEPTCYDEAYGKHEWENSMKEEIDSIEKNNTWELVDKPEGRTPIGVKWVYGVKYKADGSVQKYKARLVAKGYVQKHGIDFLETFSPVARFETVRLVIALAAQMKWKIFQFDVKSAFLNGWLEEDVYVEQPEGFIVQGKEEKVYKLKKALYGLKQAPRAWYGRLDSYLHDNDFHRNENEPTLYVKVKGGDILIICVYVDDIIYTGSSNILIEEFKKNMSAEFDMSDLGLLHYFLGLQIYQTDYGIFVSQEKYALDLLKKFNMQNCKMYATPMNTNEKLTVDDGTPRANEKYFRSMVGGLMYLTHTRPDIMFSVSLVSRFMHNPSVHHLGIAKRILCYIRATSNFGIWYKPVPDFKLLGFTDSDWAGSVDDRKSTSGYIFNLGSGAVSWSSKKQECTALSSSEAEYVAASSVACQAIWMRRIMKDLQQVQEKATKIFCDNKATILMTKNPVFHGRTKHIELHHHFIRGAVADGLIALEYCSTSDQVADGFTKGLCFSKFMKFRNSLGVAEFASRGDVEN</sequence>
<feature type="compositionally biased region" description="Basic and acidic residues" evidence="5">
    <location>
        <begin position="274"/>
        <end position="285"/>
    </location>
</feature>
<dbReference type="InterPro" id="IPR001584">
    <property type="entry name" value="Integrase_cat-core"/>
</dbReference>
<dbReference type="GO" id="GO:0006508">
    <property type="term" value="P:proteolysis"/>
    <property type="evidence" value="ECO:0007669"/>
    <property type="project" value="UniProtKB-KW"/>
</dbReference>
<dbReference type="InterPro" id="IPR043502">
    <property type="entry name" value="DNA/RNA_pol_sf"/>
</dbReference>
<dbReference type="SUPFAM" id="SSF56672">
    <property type="entry name" value="DNA/RNA polymerases"/>
    <property type="match status" value="1"/>
</dbReference>
<dbReference type="Pfam" id="PF22936">
    <property type="entry name" value="Pol_BBD"/>
    <property type="match status" value="1"/>
</dbReference>
<dbReference type="EMBL" id="BPVZ01000070">
    <property type="protein sequence ID" value="GKV25737.1"/>
    <property type="molecule type" value="Genomic_DNA"/>
</dbReference>
<dbReference type="Pfam" id="PF14223">
    <property type="entry name" value="Retrotran_gag_2"/>
    <property type="match status" value="1"/>
</dbReference>